<evidence type="ECO:0000256" key="6">
    <source>
        <dbReference type="ARBA" id="ARBA00022679"/>
    </source>
</evidence>
<comment type="similarity">
    <text evidence="2 11 13">Belongs to the thiolase-like superfamily. Beta-ketoacyl-ACP synthases family.</text>
</comment>
<dbReference type="GO" id="GO:0005829">
    <property type="term" value="C:cytosol"/>
    <property type="evidence" value="ECO:0007669"/>
    <property type="project" value="TreeGrafter"/>
</dbReference>
<dbReference type="Pfam" id="PF00109">
    <property type="entry name" value="ketoacyl-synt"/>
    <property type="match status" value="1"/>
</dbReference>
<evidence type="ECO:0000259" key="14">
    <source>
        <dbReference type="PROSITE" id="PS52004"/>
    </source>
</evidence>
<evidence type="ECO:0000256" key="3">
    <source>
        <dbReference type="ARBA" id="ARBA00012356"/>
    </source>
</evidence>
<dbReference type="eggNOG" id="COG0304">
    <property type="taxonomic scope" value="Bacteria"/>
</dbReference>
<dbReference type="InterPro" id="IPR016039">
    <property type="entry name" value="Thiolase-like"/>
</dbReference>
<dbReference type="FunFam" id="3.40.47.10:FF:000009">
    <property type="entry name" value="3-oxoacyl-[acyl-carrier-protein] synthase 2"/>
    <property type="match status" value="1"/>
</dbReference>
<dbReference type="GO" id="GO:0006633">
    <property type="term" value="P:fatty acid biosynthetic process"/>
    <property type="evidence" value="ECO:0007669"/>
    <property type="project" value="UniProtKB-UniRule"/>
</dbReference>
<evidence type="ECO:0000256" key="11">
    <source>
        <dbReference type="PIRNR" id="PIRNR000447"/>
    </source>
</evidence>
<comment type="caution">
    <text evidence="15">The sequence shown here is derived from an EMBL/GenBank/DDBJ whole genome shotgun (WGS) entry which is preliminary data.</text>
</comment>
<evidence type="ECO:0000256" key="8">
    <source>
        <dbReference type="ARBA" id="ARBA00023098"/>
    </source>
</evidence>
<dbReference type="NCBIfam" id="TIGR03150">
    <property type="entry name" value="fabF"/>
    <property type="match status" value="1"/>
</dbReference>
<dbReference type="InterPro" id="IPR000794">
    <property type="entry name" value="Beta-ketoacyl_synthase"/>
</dbReference>
<dbReference type="InterPro" id="IPR020841">
    <property type="entry name" value="PKS_Beta-ketoAc_synthase_dom"/>
</dbReference>
<dbReference type="InterPro" id="IPR017568">
    <property type="entry name" value="3-oxoacyl-ACP_synth-2"/>
</dbReference>
<evidence type="ECO:0000256" key="7">
    <source>
        <dbReference type="ARBA" id="ARBA00022832"/>
    </source>
</evidence>
<dbReference type="PIRSF" id="PIRSF000447">
    <property type="entry name" value="KAS_II"/>
    <property type="match status" value="1"/>
</dbReference>
<keyword evidence="6 11" id="KW-0808">Transferase</keyword>
<accession>S7T8U6</accession>
<organism evidence="15 16">
    <name type="scientific">Alkalidesulfovibrio alkalitolerans DSM 16529</name>
    <dbReference type="NCBI Taxonomy" id="1121439"/>
    <lineage>
        <taxon>Bacteria</taxon>
        <taxon>Pseudomonadati</taxon>
        <taxon>Thermodesulfobacteriota</taxon>
        <taxon>Desulfovibrionia</taxon>
        <taxon>Desulfovibrionales</taxon>
        <taxon>Desulfovibrionaceae</taxon>
        <taxon>Alkalidesulfovibrio</taxon>
    </lineage>
</organism>
<name>S7T8U6_9BACT</name>
<dbReference type="PROSITE" id="PS00606">
    <property type="entry name" value="KS3_1"/>
    <property type="match status" value="1"/>
</dbReference>
<dbReference type="SUPFAM" id="SSF53901">
    <property type="entry name" value="Thiolase-like"/>
    <property type="match status" value="2"/>
</dbReference>
<comment type="function">
    <text evidence="11">Involved in the type II fatty acid elongation cycle. Catalyzes the elongation of a wide range of acyl-ACP by the addition of two carbons from malonyl-ACP to an acyl acceptor. Can efficiently catalyze the conversion of palmitoleoyl-ACP (cis-hexadec-9-enoyl-ACP) to cis-vaccenoyl-ACP (cis-octadec-11-enoyl-ACP), an essential step in the thermal regulation of fatty acid composition.</text>
</comment>
<keyword evidence="7" id="KW-0276">Fatty acid metabolism</keyword>
<keyword evidence="16" id="KW-1185">Reference proteome</keyword>
<keyword evidence="10 11" id="KW-0012">Acyltransferase</keyword>
<dbReference type="Gene3D" id="3.40.47.10">
    <property type="match status" value="1"/>
</dbReference>
<keyword evidence="5 11" id="KW-0444">Lipid biosynthesis</keyword>
<comment type="catalytic activity">
    <reaction evidence="11">
        <text>(9Z)-hexadecenoyl-[ACP] + malonyl-[ACP] + H(+) = 3-oxo-(11Z)-octadecenoyl-[ACP] + holo-[ACP] + CO2</text>
        <dbReference type="Rhea" id="RHEA:55040"/>
        <dbReference type="Rhea" id="RHEA-COMP:9623"/>
        <dbReference type="Rhea" id="RHEA-COMP:9685"/>
        <dbReference type="Rhea" id="RHEA-COMP:10800"/>
        <dbReference type="Rhea" id="RHEA-COMP:14074"/>
        <dbReference type="ChEBI" id="CHEBI:15378"/>
        <dbReference type="ChEBI" id="CHEBI:16526"/>
        <dbReference type="ChEBI" id="CHEBI:64479"/>
        <dbReference type="ChEBI" id="CHEBI:78449"/>
        <dbReference type="ChEBI" id="CHEBI:83989"/>
        <dbReference type="ChEBI" id="CHEBI:138538"/>
        <dbReference type="EC" id="2.3.1.179"/>
    </reaction>
</comment>
<evidence type="ECO:0000256" key="9">
    <source>
        <dbReference type="ARBA" id="ARBA00023160"/>
    </source>
</evidence>
<dbReference type="SMART" id="SM00825">
    <property type="entry name" value="PKS_KS"/>
    <property type="match status" value="1"/>
</dbReference>
<dbReference type="UniPathway" id="UPA00094"/>
<dbReference type="PROSITE" id="PS52004">
    <property type="entry name" value="KS3_2"/>
    <property type="match status" value="1"/>
</dbReference>
<reference evidence="15 16" key="1">
    <citation type="journal article" date="2013" name="Genome Announc.">
        <title>Draft genome sequences for three mercury-methylating, sulfate-reducing bacteria.</title>
        <authorList>
            <person name="Brown S.D."/>
            <person name="Hurt R.A.Jr."/>
            <person name="Gilmour C.C."/>
            <person name="Elias D.A."/>
        </authorList>
    </citation>
    <scope>NUCLEOTIDE SEQUENCE [LARGE SCALE GENOMIC DNA]</scope>
    <source>
        <strain evidence="15 16">DSM 16529</strain>
    </source>
</reference>
<dbReference type="PATRIC" id="fig|1121439.3.peg.1814"/>
<dbReference type="Pfam" id="PF02801">
    <property type="entry name" value="Ketoacyl-synt_C"/>
    <property type="match status" value="1"/>
</dbReference>
<feature type="active site" description="For beta-ketoacyl synthase activity" evidence="12">
    <location>
        <position position="164"/>
    </location>
</feature>
<dbReference type="EMBL" id="ATHI01000026">
    <property type="protein sequence ID" value="EPR33021.1"/>
    <property type="molecule type" value="Genomic_DNA"/>
</dbReference>
<dbReference type="PANTHER" id="PTHR11712">
    <property type="entry name" value="POLYKETIDE SYNTHASE-RELATED"/>
    <property type="match status" value="1"/>
</dbReference>
<evidence type="ECO:0000256" key="13">
    <source>
        <dbReference type="RuleBase" id="RU003694"/>
    </source>
</evidence>
<evidence type="ECO:0000256" key="5">
    <source>
        <dbReference type="ARBA" id="ARBA00022516"/>
    </source>
</evidence>
<protein>
    <recommendedName>
        <fullName evidence="4 11">3-oxoacyl-[acyl-carrier-protein] synthase 2</fullName>
        <ecNumber evidence="3 11">2.3.1.179</ecNumber>
    </recommendedName>
</protein>
<dbReference type="InterPro" id="IPR014030">
    <property type="entry name" value="Ketoacyl_synth_N"/>
</dbReference>
<dbReference type="PANTHER" id="PTHR11712:SF336">
    <property type="entry name" value="3-OXOACYL-[ACYL-CARRIER-PROTEIN] SYNTHASE, MITOCHONDRIAL"/>
    <property type="match status" value="1"/>
</dbReference>
<dbReference type="EC" id="2.3.1.179" evidence="3 11"/>
<dbReference type="AlphaFoldDB" id="S7T8U6"/>
<evidence type="ECO:0000313" key="15">
    <source>
        <dbReference type="EMBL" id="EPR33021.1"/>
    </source>
</evidence>
<keyword evidence="9 11" id="KW-0275">Fatty acid biosynthesis</keyword>
<evidence type="ECO:0000256" key="12">
    <source>
        <dbReference type="PIRSR" id="PIRSR000447-1"/>
    </source>
</evidence>
<dbReference type="CDD" id="cd00834">
    <property type="entry name" value="KAS_I_II"/>
    <property type="match status" value="1"/>
</dbReference>
<dbReference type="GO" id="GO:0004315">
    <property type="term" value="F:3-oxoacyl-[acyl-carrier-protein] synthase activity"/>
    <property type="evidence" value="ECO:0007669"/>
    <property type="project" value="UniProtKB-UniRule"/>
</dbReference>
<evidence type="ECO:0000256" key="10">
    <source>
        <dbReference type="ARBA" id="ARBA00023315"/>
    </source>
</evidence>
<dbReference type="Proteomes" id="UP000014975">
    <property type="component" value="Unassembled WGS sequence"/>
</dbReference>
<dbReference type="STRING" id="1121439.dsat_0462"/>
<comment type="pathway">
    <text evidence="1 11">Lipid metabolism; fatty acid biosynthesis.</text>
</comment>
<evidence type="ECO:0000313" key="16">
    <source>
        <dbReference type="Proteomes" id="UP000014975"/>
    </source>
</evidence>
<dbReference type="NCBIfam" id="NF005589">
    <property type="entry name" value="PRK07314.1"/>
    <property type="match status" value="1"/>
</dbReference>
<evidence type="ECO:0000256" key="2">
    <source>
        <dbReference type="ARBA" id="ARBA00008467"/>
    </source>
</evidence>
<evidence type="ECO:0000256" key="4">
    <source>
        <dbReference type="ARBA" id="ARBA00014657"/>
    </source>
</evidence>
<dbReference type="InterPro" id="IPR014031">
    <property type="entry name" value="Ketoacyl_synth_C"/>
</dbReference>
<sequence>MQRVVVTGLGVVSPLGNDVKTSWENLLAGKTSAGPLTRYDVEKNPTDTTFACEVKDFDDSEFLDKKSARRLEPFTRYAMYASHVALRDAGLTLDGELAERTGVIIGVGLGGLRTLEDNHSVLLEKGPSRINPFMIPVLIANMAAGQVSIATGARGPNICTTSACASGLHGIGTAYSEILLGRAEVMIAGGSESTITPMAVGGFNAMKALSTRNDDPATASRPFDRDRDGFVMGEGAGVLILETLERAKARGARIYAEIIGYGASGDAYHMAAPPEDGSGMALAMRAALRDARVNPEIVDHVNAHATSTPVGDMCEIRALRTVFGEHARKLTITANKSQIGHCLGAAGAIESVFSIMSIADGKVPGTANVSNLDPECDLDCLITGSRDQDVRSVLCNSFGFGGTNCSIIYAKYAD</sequence>
<evidence type="ECO:0000256" key="1">
    <source>
        <dbReference type="ARBA" id="ARBA00005194"/>
    </source>
</evidence>
<comment type="catalytic activity">
    <reaction evidence="11">
        <text>a fatty acyl-[ACP] + malonyl-[ACP] + H(+) = a 3-oxoacyl-[ACP] + holo-[ACP] + CO2</text>
        <dbReference type="Rhea" id="RHEA:22836"/>
        <dbReference type="Rhea" id="RHEA-COMP:9623"/>
        <dbReference type="Rhea" id="RHEA-COMP:9685"/>
        <dbReference type="Rhea" id="RHEA-COMP:9916"/>
        <dbReference type="Rhea" id="RHEA-COMP:14125"/>
        <dbReference type="ChEBI" id="CHEBI:15378"/>
        <dbReference type="ChEBI" id="CHEBI:16526"/>
        <dbReference type="ChEBI" id="CHEBI:64479"/>
        <dbReference type="ChEBI" id="CHEBI:78449"/>
        <dbReference type="ChEBI" id="CHEBI:78776"/>
        <dbReference type="ChEBI" id="CHEBI:138651"/>
    </reaction>
</comment>
<dbReference type="RefSeq" id="WP_020887156.1">
    <property type="nucleotide sequence ID" value="NZ_ATHI01000026.1"/>
</dbReference>
<feature type="domain" description="Ketosynthase family 3 (KS3)" evidence="14">
    <location>
        <begin position="1"/>
        <end position="411"/>
    </location>
</feature>
<dbReference type="InterPro" id="IPR018201">
    <property type="entry name" value="Ketoacyl_synth_AS"/>
</dbReference>
<keyword evidence="8" id="KW-0443">Lipid metabolism</keyword>
<proteinExistence type="inferred from homology"/>
<gene>
    <name evidence="15" type="ORF">dsat_0462</name>
</gene>